<dbReference type="EMBL" id="CP001511">
    <property type="protein sequence ID" value="ACS43030.1"/>
    <property type="molecule type" value="Genomic_DNA"/>
</dbReference>
<accession>C5B3J8</accession>
<sequence length="103" mass="10771">MMGRTIRVGPRSRSPLMCCCMNKSKSTSATEAPAALEAIVVRVDDMACGHCAQVIKTSVEATLPGTEARPDPARKTVTVCGTTDLTAVRRAIASAGYTPSPMS</sequence>
<geneLocation type="plasmid" evidence="2 3">
    <name>megaplasmid</name>
</geneLocation>
<dbReference type="Gene3D" id="3.30.70.100">
    <property type="match status" value="1"/>
</dbReference>
<dbReference type="CDD" id="cd00371">
    <property type="entry name" value="HMA"/>
    <property type="match status" value="1"/>
</dbReference>
<evidence type="ECO:0000259" key="1">
    <source>
        <dbReference type="PROSITE" id="PS50846"/>
    </source>
</evidence>
<evidence type="ECO:0000313" key="3">
    <source>
        <dbReference type="Proteomes" id="UP000009081"/>
    </source>
</evidence>
<dbReference type="KEGG" id="mea:Mex_2p0100"/>
<organism evidence="2 3">
    <name type="scientific">Methylorubrum extorquens (strain ATCC 14718 / DSM 1338 / JCM 2805 / NCIMB 9133 / AM1)</name>
    <name type="common">Methylobacterium extorquens</name>
    <dbReference type="NCBI Taxonomy" id="272630"/>
    <lineage>
        <taxon>Bacteria</taxon>
        <taxon>Pseudomonadati</taxon>
        <taxon>Pseudomonadota</taxon>
        <taxon>Alphaproteobacteria</taxon>
        <taxon>Hyphomicrobiales</taxon>
        <taxon>Methylobacteriaceae</taxon>
        <taxon>Methylorubrum</taxon>
    </lineage>
</organism>
<protein>
    <recommendedName>
        <fullName evidence="1">HMA domain-containing protein</fullName>
    </recommendedName>
</protein>
<dbReference type="AlphaFoldDB" id="C5B3J8"/>
<dbReference type="SUPFAM" id="SSF55008">
    <property type="entry name" value="HMA, heavy metal-associated domain"/>
    <property type="match status" value="1"/>
</dbReference>
<gene>
    <name evidence="2" type="ordered locus">MexAM1_META2p0100</name>
</gene>
<dbReference type="GO" id="GO:0046872">
    <property type="term" value="F:metal ion binding"/>
    <property type="evidence" value="ECO:0007669"/>
    <property type="project" value="InterPro"/>
</dbReference>
<reference evidence="2 3" key="1">
    <citation type="journal article" date="2009" name="PLoS ONE">
        <title>Methylobacterium genome sequences: a reference blueprint to investigate microbial metabolism of C1 compounds from natural and industrial sources.</title>
        <authorList>
            <person name="Vuilleumier S."/>
            <person name="Chistoserdova L."/>
            <person name="Lee M.-C."/>
            <person name="Bringel F."/>
            <person name="Lajus A."/>
            <person name="Zhou Y."/>
            <person name="Gourion B."/>
            <person name="Barbe V."/>
            <person name="Chang J."/>
            <person name="Cruveiller S."/>
            <person name="Dossat C."/>
            <person name="Gillett W."/>
            <person name="Gruffaz C."/>
            <person name="Haugen E."/>
            <person name="Hourcade E."/>
            <person name="Levy R."/>
            <person name="Mangenot S."/>
            <person name="Muller E."/>
            <person name="Nadalig T."/>
            <person name="Pagni M."/>
            <person name="Penny C."/>
            <person name="Peyraud R."/>
            <person name="Robinson D.G."/>
            <person name="Roche D."/>
            <person name="Rouy Z."/>
            <person name="Saenampechek C."/>
            <person name="Salvignol G."/>
            <person name="Vallenet D."/>
            <person name="Wu Z."/>
            <person name="Marx C.J."/>
            <person name="Vorholt J.A."/>
            <person name="Olson M.V."/>
            <person name="Kaul R."/>
            <person name="Weissenbach J."/>
            <person name="Medigue C."/>
            <person name="Lidstrom M.E."/>
        </authorList>
    </citation>
    <scope>NUCLEOTIDE SEQUENCE [LARGE SCALE GENOMIC DNA]</scope>
    <source>
        <strain evidence="3">ATCC 14718 / DSM 1338 / JCM 2805 / NCIMB 9133 / AM1</strain>
    </source>
</reference>
<dbReference type="Pfam" id="PF00403">
    <property type="entry name" value="HMA"/>
    <property type="match status" value="1"/>
</dbReference>
<dbReference type="Proteomes" id="UP000009081">
    <property type="component" value="Plasmid megaplasmid"/>
</dbReference>
<evidence type="ECO:0000313" key="2">
    <source>
        <dbReference type="EMBL" id="ACS43030.1"/>
    </source>
</evidence>
<name>C5B3J8_METEA</name>
<keyword evidence="3" id="KW-1185">Reference proteome</keyword>
<dbReference type="PROSITE" id="PS50846">
    <property type="entry name" value="HMA_2"/>
    <property type="match status" value="1"/>
</dbReference>
<feature type="domain" description="HMA" evidence="1">
    <location>
        <begin position="37"/>
        <end position="100"/>
    </location>
</feature>
<dbReference type="InterPro" id="IPR006121">
    <property type="entry name" value="HMA_dom"/>
</dbReference>
<proteinExistence type="predicted"/>
<dbReference type="InterPro" id="IPR036163">
    <property type="entry name" value="HMA_dom_sf"/>
</dbReference>
<keyword evidence="2" id="KW-0614">Plasmid</keyword>
<dbReference type="HOGENOM" id="CLU_134973_5_0_5"/>